<organism evidence="1 2">
    <name type="scientific">Salmonella enterica subsp. enterica serovar Alachua str. R6-377</name>
    <dbReference type="NCBI Taxonomy" id="913241"/>
    <lineage>
        <taxon>Bacteria</taxon>
        <taxon>Pseudomonadati</taxon>
        <taxon>Pseudomonadota</taxon>
        <taxon>Gammaproteobacteria</taxon>
        <taxon>Enterobacterales</taxon>
        <taxon>Enterobacteriaceae</taxon>
        <taxon>Salmonella</taxon>
    </lineage>
</organism>
<protein>
    <submittedName>
        <fullName evidence="1">Uncharacterized protein</fullName>
    </submittedName>
</protein>
<comment type="caution">
    <text evidence="1">The sequence shown here is derived from an EMBL/GenBank/DDBJ whole genome shotgun (WGS) entry which is preliminary data.</text>
</comment>
<sequence>MKIDNGHMRYIKHPGIGAHSVVFIKLRAVMQGHHPAMKIDHAGAA</sequence>
<dbReference type="Proteomes" id="UP000004642">
    <property type="component" value="Unassembled WGS sequence"/>
</dbReference>
<name>G5LTC0_SALET</name>
<reference evidence="1 2" key="1">
    <citation type="journal article" date="2011" name="BMC Genomics">
        <title>Genome sequencing reveals diversification of virulence factor content and possible host adaptation in distinct subpopulations of Salmonella enterica.</title>
        <authorList>
            <person name="den Bakker H.C."/>
            <person name="Moreno Switt A.I."/>
            <person name="Govoni G."/>
            <person name="Cummings C.A."/>
            <person name="Ranieri M.L."/>
            <person name="Degoricija L."/>
            <person name="Hoelzer K."/>
            <person name="Rodriguez-Rivera L.D."/>
            <person name="Brown S."/>
            <person name="Bolchacova E."/>
            <person name="Furtado M.R."/>
            <person name="Wiedmann M."/>
        </authorList>
    </citation>
    <scope>NUCLEOTIDE SEQUENCE [LARGE SCALE GENOMIC DNA]</scope>
    <source>
        <strain evidence="1 2">R6-377</strain>
    </source>
</reference>
<proteinExistence type="predicted"/>
<evidence type="ECO:0000313" key="1">
    <source>
        <dbReference type="EMBL" id="EHC33465.1"/>
    </source>
</evidence>
<evidence type="ECO:0000313" key="2">
    <source>
        <dbReference type="Proteomes" id="UP000004642"/>
    </source>
</evidence>
<gene>
    <name evidence="1" type="ORF">LTSEALA_4369</name>
</gene>
<dbReference type="AlphaFoldDB" id="G5LTC0"/>
<accession>G5LTC0</accession>
<dbReference type="EMBL" id="AFCJ01001898">
    <property type="protein sequence ID" value="EHC33465.1"/>
    <property type="molecule type" value="Genomic_DNA"/>
</dbReference>